<feature type="transmembrane region" description="Helical" evidence="13">
    <location>
        <begin position="571"/>
        <end position="596"/>
    </location>
</feature>
<feature type="transmembrane region" description="Helical" evidence="13">
    <location>
        <begin position="414"/>
        <end position="437"/>
    </location>
</feature>
<name>D3BL16_HETP5</name>
<feature type="region of interest" description="Disordered" evidence="12">
    <location>
        <begin position="708"/>
        <end position="740"/>
    </location>
</feature>
<evidence type="ECO:0000313" key="16">
    <source>
        <dbReference type="EMBL" id="EFA77750.1"/>
    </source>
</evidence>
<keyword evidence="11" id="KW-0807">Transducer</keyword>
<feature type="transmembrane region" description="Helical" evidence="13">
    <location>
        <begin position="449"/>
        <end position="469"/>
    </location>
</feature>
<dbReference type="Proteomes" id="UP000001396">
    <property type="component" value="Unassembled WGS sequence"/>
</dbReference>
<evidence type="ECO:0000256" key="4">
    <source>
        <dbReference type="ARBA" id="ARBA00022692"/>
    </source>
</evidence>
<proteinExistence type="inferred from homology"/>
<feature type="compositionally biased region" description="Low complexity" evidence="12">
    <location>
        <begin position="729"/>
        <end position="740"/>
    </location>
</feature>
<evidence type="ECO:0000256" key="7">
    <source>
        <dbReference type="ARBA" id="ARBA00023040"/>
    </source>
</evidence>
<evidence type="ECO:0000256" key="5">
    <source>
        <dbReference type="ARBA" id="ARBA00022729"/>
    </source>
</evidence>
<feature type="transmembrane region" description="Helical" evidence="13">
    <location>
        <begin position="633"/>
        <end position="656"/>
    </location>
</feature>
<keyword evidence="8 13" id="KW-0472">Membrane</keyword>
<dbReference type="GO" id="GO:0005886">
    <property type="term" value="C:plasma membrane"/>
    <property type="evidence" value="ECO:0007669"/>
    <property type="project" value="InterPro"/>
</dbReference>
<dbReference type="InParanoid" id="D3BL16"/>
<dbReference type="PANTHER" id="PTHR46924">
    <property type="entry name" value="METABOTROPIC GLUTAMATE RECEPTOR-LIKE PROTEIN C-RELATED-RELATED"/>
    <property type="match status" value="1"/>
</dbReference>
<comment type="similarity">
    <text evidence="3">In the N-terminal section; belongs to the BMP lipoprotein family.</text>
</comment>
<evidence type="ECO:0000256" key="11">
    <source>
        <dbReference type="ARBA" id="ARBA00023224"/>
    </source>
</evidence>
<comment type="similarity">
    <text evidence="2">In the C-terminal section; belongs to the G-protein coupled receptor 3 family. GABA-B receptor subfamily.</text>
</comment>
<dbReference type="RefSeq" id="XP_020429878.1">
    <property type="nucleotide sequence ID" value="XM_020580045.1"/>
</dbReference>
<evidence type="ECO:0000256" key="2">
    <source>
        <dbReference type="ARBA" id="ARBA00005414"/>
    </source>
</evidence>
<keyword evidence="17" id="KW-1185">Reference proteome</keyword>
<keyword evidence="6 13" id="KW-1133">Transmembrane helix</keyword>
<dbReference type="AlphaFoldDB" id="D3BL16"/>
<evidence type="ECO:0000256" key="14">
    <source>
        <dbReference type="SAM" id="SignalP"/>
    </source>
</evidence>
<feature type="chain" id="PRO_5003042577" evidence="14">
    <location>
        <begin position="34"/>
        <end position="740"/>
    </location>
</feature>
<comment type="subcellular location">
    <subcellularLocation>
        <location evidence="1">Membrane</location>
        <topology evidence="1">Multi-pass membrane protein</topology>
    </subcellularLocation>
</comment>
<dbReference type="OMA" id="WININKL"/>
<feature type="transmembrane region" description="Helical" evidence="13">
    <location>
        <begin position="519"/>
        <end position="540"/>
    </location>
</feature>
<evidence type="ECO:0000256" key="6">
    <source>
        <dbReference type="ARBA" id="ARBA00022989"/>
    </source>
</evidence>
<dbReference type="InterPro" id="IPR003760">
    <property type="entry name" value="PnrA-like"/>
</dbReference>
<reference evidence="16 17" key="1">
    <citation type="journal article" date="2011" name="Genome Res.">
        <title>Phylogeny-wide analysis of social amoeba genomes highlights ancient origins for complex intercellular communication.</title>
        <authorList>
            <person name="Heidel A.J."/>
            <person name="Lawal H.M."/>
            <person name="Felder M."/>
            <person name="Schilde C."/>
            <person name="Helps N.R."/>
            <person name="Tunggal B."/>
            <person name="Rivero F."/>
            <person name="John U."/>
            <person name="Schleicher M."/>
            <person name="Eichinger L."/>
            <person name="Platzer M."/>
            <person name="Noegel A.A."/>
            <person name="Schaap P."/>
            <person name="Gloeckner G."/>
        </authorList>
    </citation>
    <scope>NUCLEOTIDE SEQUENCE [LARGE SCALE GENOMIC DNA]</scope>
    <source>
        <strain evidence="17">ATCC 26659 / Pp 5 / PN500</strain>
    </source>
</reference>
<dbReference type="GO" id="GO:0004930">
    <property type="term" value="F:G protein-coupled receptor activity"/>
    <property type="evidence" value="ECO:0007669"/>
    <property type="project" value="UniProtKB-KW"/>
</dbReference>
<accession>D3BL16</accession>
<dbReference type="Pfam" id="PF02608">
    <property type="entry name" value="Bmp"/>
    <property type="match status" value="1"/>
</dbReference>
<dbReference type="Gene3D" id="3.40.50.2300">
    <property type="match status" value="2"/>
</dbReference>
<dbReference type="Pfam" id="PF00003">
    <property type="entry name" value="7tm_3"/>
    <property type="match status" value="1"/>
</dbReference>
<feature type="transmembrane region" description="Helical" evidence="13">
    <location>
        <begin position="608"/>
        <end position="627"/>
    </location>
</feature>
<keyword evidence="5 14" id="KW-0732">Signal</keyword>
<organism evidence="16 17">
    <name type="scientific">Heterostelium pallidum (strain ATCC 26659 / Pp 5 / PN500)</name>
    <name type="common">Cellular slime mold</name>
    <name type="synonym">Polysphondylium pallidum</name>
    <dbReference type="NCBI Taxonomy" id="670386"/>
    <lineage>
        <taxon>Eukaryota</taxon>
        <taxon>Amoebozoa</taxon>
        <taxon>Evosea</taxon>
        <taxon>Eumycetozoa</taxon>
        <taxon>Dictyostelia</taxon>
        <taxon>Acytosteliales</taxon>
        <taxon>Acytosteliaceae</taxon>
        <taxon>Heterostelium</taxon>
    </lineage>
</organism>
<evidence type="ECO:0000313" key="17">
    <source>
        <dbReference type="Proteomes" id="UP000001396"/>
    </source>
</evidence>
<keyword evidence="7" id="KW-0297">G-protein coupled receptor</keyword>
<keyword evidence="10" id="KW-0325">Glycoprotein</keyword>
<dbReference type="EMBL" id="ADBJ01000039">
    <property type="protein sequence ID" value="EFA77750.1"/>
    <property type="molecule type" value="Genomic_DNA"/>
</dbReference>
<feature type="signal peptide" evidence="14">
    <location>
        <begin position="1"/>
        <end position="33"/>
    </location>
</feature>
<dbReference type="PROSITE" id="PS50259">
    <property type="entry name" value="G_PROTEIN_RECEP_F3_4"/>
    <property type="match status" value="1"/>
</dbReference>
<dbReference type="InterPro" id="IPR017978">
    <property type="entry name" value="GPCR_3_C"/>
</dbReference>
<evidence type="ECO:0000256" key="13">
    <source>
        <dbReference type="SAM" id="Phobius"/>
    </source>
</evidence>
<evidence type="ECO:0000256" key="12">
    <source>
        <dbReference type="SAM" id="MobiDB-lite"/>
    </source>
</evidence>
<dbReference type="InterPro" id="IPR051530">
    <property type="entry name" value="mGluR/GABA-B-like"/>
</dbReference>
<comment type="caution">
    <text evidence="16">The sequence shown here is derived from an EMBL/GenBank/DDBJ whole genome shotgun (WGS) entry which is preliminary data.</text>
</comment>
<keyword evidence="4 13" id="KW-0812">Transmembrane</keyword>
<feature type="compositionally biased region" description="Low complexity" evidence="12">
    <location>
        <begin position="708"/>
        <end position="718"/>
    </location>
</feature>
<keyword evidence="9 16" id="KW-0675">Receptor</keyword>
<dbReference type="STRING" id="670386.D3BL16"/>
<feature type="domain" description="G-protein coupled receptors family 3 profile" evidence="15">
    <location>
        <begin position="412"/>
        <end position="662"/>
    </location>
</feature>
<evidence type="ECO:0000256" key="8">
    <source>
        <dbReference type="ARBA" id="ARBA00023136"/>
    </source>
</evidence>
<protein>
    <submittedName>
        <fullName evidence="16">G-protein-coupled receptor family 3 protein 6</fullName>
    </submittedName>
</protein>
<gene>
    <name evidence="16" type="primary">grlF</name>
    <name evidence="16" type="ORF">PPL_09248</name>
</gene>
<evidence type="ECO:0000256" key="10">
    <source>
        <dbReference type="ARBA" id="ARBA00023180"/>
    </source>
</evidence>
<feature type="transmembrane region" description="Helical" evidence="13">
    <location>
        <begin position="481"/>
        <end position="498"/>
    </location>
</feature>
<dbReference type="CDD" id="cd15047">
    <property type="entry name" value="7tmC_GABA-B-like"/>
    <property type="match status" value="1"/>
</dbReference>
<evidence type="ECO:0000259" key="15">
    <source>
        <dbReference type="PROSITE" id="PS50259"/>
    </source>
</evidence>
<evidence type="ECO:0000256" key="3">
    <source>
        <dbReference type="ARBA" id="ARBA00010620"/>
    </source>
</evidence>
<evidence type="ECO:0000256" key="9">
    <source>
        <dbReference type="ARBA" id="ARBA00023170"/>
    </source>
</evidence>
<sequence length="740" mass="80831">MKLCKRSICSLIFIDVLPVLLLLLLLLSHVAHCQVVTLGEGSSEEVIIGFSNASMSLDSRNSTVAVLLSGNVNDLGFNYQINAGRLRTEMILNLTTSLFQNVDTPAKTTQIIEYLVTRGFNLIISTSLTQGDSAFNASLIYPDVFFVTRGSGNSTRPNVARITYDVTSADYMSGYFAGTVTKTNRVGIVTPGAALNSLHQANSFAVGAYCAAKVLGKNITVYSVETGSYLNPDVATIAAWNLLAVGADVLSQIQDDMTVSTISMNQGNLGIGTNGFPQRRVFGATVGTSYIIDWSIFFTDAIVRLDTNNWTVGWSYNGGFDNRVLHLDVFSRLVPRSAVQMVQAEELKFKTNTTYRPQNCFAPACDTIFKGNCTDGCISNRQWININKLLPSIVDLGTAFVPLTEVKIASGVQLVFTALGVGFAIACGVLIIAVIVLRNERPIRSASPLFCVIILVGGILVFVGCVIWVSYPTTIVCHLRYWIPSIGYGLIVGNLVVKNFRIYILFKAMKNPRITNLKLLPFSIGITSVHVLLLIIWSTVGNTKSIMDTNDDNIGKYEFVRKCHLTTAGDIIFYAILVIHGLILLVGCFVSFQIRAVDIEEFNESKSIAAFLYAVMFALFIIIPLFVSSTSTFNHIIILCVAFLFTAGSGLAIIFIPKFLMIKRLHKDTKLGIIRRDNISNFDSTESSSSINRDIFSSSTSSINRDIFSSSSSSGSDPFKSDPDFMHLPPSTTNTTTPNV</sequence>
<evidence type="ECO:0000256" key="1">
    <source>
        <dbReference type="ARBA" id="ARBA00004141"/>
    </source>
</evidence>
<dbReference type="GeneID" id="31364723"/>